<keyword evidence="2" id="KW-1185">Reference proteome</keyword>
<proteinExistence type="predicted"/>
<sequence>MKRRRILPTAKLRILLIPTKYLVRENRSQSAKADNAA</sequence>
<evidence type="ECO:0000313" key="2">
    <source>
        <dbReference type="Proteomes" id="UP000018144"/>
    </source>
</evidence>
<name>U4LQR2_PYROM</name>
<organism evidence="1 2">
    <name type="scientific">Pyronema omphalodes (strain CBS 100304)</name>
    <name type="common">Pyronema confluens</name>
    <dbReference type="NCBI Taxonomy" id="1076935"/>
    <lineage>
        <taxon>Eukaryota</taxon>
        <taxon>Fungi</taxon>
        <taxon>Dikarya</taxon>
        <taxon>Ascomycota</taxon>
        <taxon>Pezizomycotina</taxon>
        <taxon>Pezizomycetes</taxon>
        <taxon>Pezizales</taxon>
        <taxon>Pyronemataceae</taxon>
        <taxon>Pyronema</taxon>
    </lineage>
</organism>
<dbReference type="EMBL" id="HF936249">
    <property type="protein sequence ID" value="CCX33894.1"/>
    <property type="molecule type" value="Genomic_DNA"/>
</dbReference>
<reference evidence="1 2" key="1">
    <citation type="journal article" date="2013" name="PLoS Genet.">
        <title>The genome and development-dependent transcriptomes of Pyronema confluens: a window into fungal evolution.</title>
        <authorList>
            <person name="Traeger S."/>
            <person name="Altegoer F."/>
            <person name="Freitag M."/>
            <person name="Gabaldon T."/>
            <person name="Kempken F."/>
            <person name="Kumar A."/>
            <person name="Marcet-Houben M."/>
            <person name="Poggeler S."/>
            <person name="Stajich J.E."/>
            <person name="Nowrousian M."/>
        </authorList>
    </citation>
    <scope>NUCLEOTIDE SEQUENCE [LARGE SCALE GENOMIC DNA]</scope>
    <source>
        <strain evidence="2">CBS 100304</strain>
        <tissue evidence="1">Vegetative mycelium</tissue>
    </source>
</reference>
<dbReference type="Proteomes" id="UP000018144">
    <property type="component" value="Unassembled WGS sequence"/>
</dbReference>
<accession>U4LQR2</accession>
<evidence type="ECO:0000313" key="1">
    <source>
        <dbReference type="EMBL" id="CCX33894.1"/>
    </source>
</evidence>
<dbReference type="AlphaFoldDB" id="U4LQR2"/>
<protein>
    <submittedName>
        <fullName evidence="1">Uncharacterized protein</fullName>
    </submittedName>
</protein>
<gene>
    <name evidence="1" type="ORF">PCON_02136</name>
</gene>